<dbReference type="PANTHER" id="PTHR31988:SF19">
    <property type="entry name" value="9-O-ACETYL-N-ACETYLNEURAMINIC ACID DEACETYLASE-RELATED"/>
    <property type="match status" value="1"/>
</dbReference>
<dbReference type="Proteomes" id="UP001314681">
    <property type="component" value="Unassembled WGS sequence"/>
</dbReference>
<evidence type="ECO:0000256" key="2">
    <source>
        <dbReference type="ARBA" id="ARBA00022801"/>
    </source>
</evidence>
<evidence type="ECO:0000313" key="7">
    <source>
        <dbReference type="EMBL" id="MBU9725584.1"/>
    </source>
</evidence>
<evidence type="ECO:0000313" key="8">
    <source>
        <dbReference type="Proteomes" id="UP001314681"/>
    </source>
</evidence>
<keyword evidence="4" id="KW-1133">Transmembrane helix</keyword>
<organism evidence="7 8">
    <name type="scientific">Diplocloster modestus</name>
    <dbReference type="NCBI Taxonomy" id="2850322"/>
    <lineage>
        <taxon>Bacteria</taxon>
        <taxon>Bacillati</taxon>
        <taxon>Bacillota</taxon>
        <taxon>Clostridia</taxon>
        <taxon>Lachnospirales</taxon>
        <taxon>Lachnospiraceae</taxon>
        <taxon>Diplocloster</taxon>
    </lineage>
</organism>
<feature type="transmembrane region" description="Helical" evidence="4">
    <location>
        <begin position="934"/>
        <end position="952"/>
    </location>
</feature>
<proteinExistence type="predicted"/>
<evidence type="ECO:0000256" key="5">
    <source>
        <dbReference type="SAM" id="SignalP"/>
    </source>
</evidence>
<dbReference type="EMBL" id="JAHQCX010000003">
    <property type="protein sequence ID" value="MBU9725584.1"/>
    <property type="molecule type" value="Genomic_DNA"/>
</dbReference>
<dbReference type="InterPro" id="IPR013320">
    <property type="entry name" value="ConA-like_dom_sf"/>
</dbReference>
<keyword evidence="4" id="KW-0812">Transmembrane</keyword>
<dbReference type="Pfam" id="PF03629">
    <property type="entry name" value="SASA"/>
    <property type="match status" value="1"/>
</dbReference>
<dbReference type="Gene3D" id="3.40.50.1110">
    <property type="entry name" value="SGNH hydrolase"/>
    <property type="match status" value="1"/>
</dbReference>
<keyword evidence="3" id="KW-1015">Disulfide bond</keyword>
<dbReference type="InterPro" id="IPR036514">
    <property type="entry name" value="SGNH_hydro_sf"/>
</dbReference>
<dbReference type="Gene3D" id="1.20.1270.70">
    <property type="entry name" value="Designed single chain three-helix bundle"/>
    <property type="match status" value="3"/>
</dbReference>
<keyword evidence="1 5" id="KW-0732">Signal</keyword>
<sequence>MWKRCKMALAVILTVCFCTGGMFVQAAEPSGEVPSAEELSVENGLLLDFNMDSIENGSVTNSVDNRAFAVQGNSPVLVEGKDDLGKALQFDGGTNYINLGTDYQVASGKVTIAAWVKVDLNPNGLSRIICRSRTPVMGEKDLSLYIRNNGALEAQISSSSWTAADAGTVSLGQWQHVAVTNDGTTQILYLNGAPVKAETISEGPADQWDVPLLIGGGWNTQATAPFTGHMFKGAIDDLKVYDRSLSGEEIQGLAKINRAEIETPKSYQIIQREEDGTAAIPVNGKMLGNQAADVEITLLDSAGEKIEGMEPVQAEVDQETFHAVIQKVPTGLYRIQVTGKSDGTTIFQSTLAPVGIGDLWIIAGQSNAAGYGLYLPEEDVNSAGDDPSMEGVHLYRWASGSWSLASQPIGEVQSPANHAPGLAFAKEIRRMENVPVGIMQVAVGGSSISEWLKGGTYYDRILDCFDPENRKAKGMFWYQGEAETLSTSDGSVPQENVDAYAGRFTQLIEDLRSDLHNPSLTVITAQLNSHADRDHRHPPASLWYQMKEIQRQLGDPQSEIYIPNTAVISTSGLKLSDGIHNSANSNVILAKRMAKAALALAYGDEIPWEQPNLSYGVIKDRTILLTFRYADDGLKANGAITDFTVRDDNGTVPIINAQIDGCHVRLKVGRELSGVVKIDGLAAVKPSPSVWNQRNEPMLAFYDVPAQMVNAARLNQLVSKTDRLEKDSYTAGSWSRLQAALLDAKSALNNEYSGQTVLDKAEGMLSEAADGLVVIKSLRDLYFANQDKSNDNYTVASWESFLTALKKAKEVLENAEATQGQVDTAYGDLTSAADGLKVIRVEKNRLLQLYQANKDKSNDNYTAASWESFQSALKKAKEVLENPKAVQGQVDTAFSDLQTSINNLKTRESGGTISKEQNSGDNLQAPLTGDESHFLFPILMLIFAGVIITYIWKKKRVHS</sequence>
<evidence type="ECO:0000256" key="4">
    <source>
        <dbReference type="SAM" id="Phobius"/>
    </source>
</evidence>
<dbReference type="RefSeq" id="WP_238726453.1">
    <property type="nucleotide sequence ID" value="NZ_JAHQCX010000003.1"/>
</dbReference>
<evidence type="ECO:0000256" key="1">
    <source>
        <dbReference type="ARBA" id="ARBA00022729"/>
    </source>
</evidence>
<dbReference type="InterPro" id="IPR006558">
    <property type="entry name" value="LamG-like"/>
</dbReference>
<comment type="caution">
    <text evidence="7">The sequence shown here is derived from an EMBL/GenBank/DDBJ whole genome shotgun (WGS) entry which is preliminary data.</text>
</comment>
<dbReference type="PANTHER" id="PTHR31988">
    <property type="entry name" value="ESTERASE, PUTATIVE (DUF303)-RELATED"/>
    <property type="match status" value="1"/>
</dbReference>
<dbReference type="SUPFAM" id="SSF52266">
    <property type="entry name" value="SGNH hydrolase"/>
    <property type="match status" value="1"/>
</dbReference>
<dbReference type="InterPro" id="IPR052940">
    <property type="entry name" value="Carb_Esterase_6"/>
</dbReference>
<feature type="signal peptide" evidence="5">
    <location>
        <begin position="1"/>
        <end position="26"/>
    </location>
</feature>
<keyword evidence="2" id="KW-0378">Hydrolase</keyword>
<feature type="chain" id="PRO_5045523766" evidence="5">
    <location>
        <begin position="27"/>
        <end position="959"/>
    </location>
</feature>
<keyword evidence="8" id="KW-1185">Reference proteome</keyword>
<dbReference type="SMART" id="SM00560">
    <property type="entry name" value="LamGL"/>
    <property type="match status" value="1"/>
</dbReference>
<dbReference type="Pfam" id="PF13385">
    <property type="entry name" value="Laminin_G_3"/>
    <property type="match status" value="1"/>
</dbReference>
<dbReference type="Pfam" id="PF07554">
    <property type="entry name" value="FIVAR"/>
    <property type="match status" value="2"/>
</dbReference>
<reference evidence="7 8" key="1">
    <citation type="submission" date="2021-06" db="EMBL/GenBank/DDBJ databases">
        <title>Description of novel taxa of the family Lachnospiraceae.</title>
        <authorList>
            <person name="Chaplin A.V."/>
            <person name="Sokolova S.R."/>
            <person name="Pikina A.P."/>
            <person name="Korzhanova M."/>
            <person name="Belova V."/>
            <person name="Korostin D."/>
            <person name="Efimov B.A."/>
        </authorList>
    </citation>
    <scope>NUCLEOTIDE SEQUENCE [LARGE SCALE GENOMIC DNA]</scope>
    <source>
        <strain evidence="7 8">ASD4241</strain>
    </source>
</reference>
<keyword evidence="4" id="KW-0472">Membrane</keyword>
<name>A0ABS6K4Z0_9FIRM</name>
<dbReference type="Gene3D" id="2.60.120.200">
    <property type="match status" value="1"/>
</dbReference>
<feature type="domain" description="LamG-like jellyroll fold" evidence="6">
    <location>
        <begin position="108"/>
        <end position="248"/>
    </location>
</feature>
<protein>
    <submittedName>
        <fullName evidence="7">FIVAR domain-containing protein</fullName>
    </submittedName>
</protein>
<accession>A0ABS6K4Z0</accession>
<dbReference type="InterPro" id="IPR005181">
    <property type="entry name" value="SASA"/>
</dbReference>
<gene>
    <name evidence="7" type="ORF">KTH90_06100</name>
</gene>
<evidence type="ECO:0000259" key="6">
    <source>
        <dbReference type="SMART" id="SM00560"/>
    </source>
</evidence>
<dbReference type="SUPFAM" id="SSF49899">
    <property type="entry name" value="Concanavalin A-like lectins/glucanases"/>
    <property type="match status" value="1"/>
</dbReference>
<evidence type="ECO:0000256" key="3">
    <source>
        <dbReference type="ARBA" id="ARBA00023157"/>
    </source>
</evidence>